<evidence type="ECO:0008006" key="3">
    <source>
        <dbReference type="Google" id="ProtNLM"/>
    </source>
</evidence>
<comment type="caution">
    <text evidence="1">The sequence shown here is derived from an EMBL/GenBank/DDBJ whole genome shotgun (WGS) entry which is preliminary data.</text>
</comment>
<keyword evidence="2" id="KW-1185">Reference proteome</keyword>
<reference evidence="1 2" key="1">
    <citation type="submission" date="2020-06" db="EMBL/GenBank/DDBJ databases">
        <title>Staphylococcus borealis sp. nov. -A novel member of the Staphylococcaceae family isolated from skin and blood in humans.</title>
        <authorList>
            <person name="Pain M."/>
            <person name="Wolden R."/>
            <person name="Jaen-Luchoro D."/>
            <person name="Salva-Serra F."/>
            <person name="Iglesias B.P."/>
            <person name="Karlsson R."/>
            <person name="Klingenberg C."/>
            <person name="Cavanagh J.P."/>
        </authorList>
    </citation>
    <scope>NUCLEOTIDE SEQUENCE [LARGE SCALE GENOMIC DNA]</scope>
    <source>
        <strain evidence="1 2">58-22</strain>
    </source>
</reference>
<dbReference type="RefSeq" id="WP_053031068.1">
    <property type="nucleotide sequence ID" value="NZ_CUEE01000011.1"/>
</dbReference>
<protein>
    <recommendedName>
        <fullName evidence="3">Oligoendopeptidase F</fullName>
    </recommendedName>
</protein>
<accession>A0ABX2LNN9</accession>
<organism evidence="1 2">
    <name type="scientific">Staphylococcus borealis</name>
    <dbReference type="NCBI Taxonomy" id="2742203"/>
    <lineage>
        <taxon>Bacteria</taxon>
        <taxon>Bacillati</taxon>
        <taxon>Bacillota</taxon>
        <taxon>Bacilli</taxon>
        <taxon>Bacillales</taxon>
        <taxon>Staphylococcaceae</taxon>
        <taxon>Staphylococcus</taxon>
    </lineage>
</organism>
<name>A0ABX2LNN9_9STAP</name>
<gene>
    <name evidence="1" type="ORF">HUN84_10920</name>
</gene>
<evidence type="ECO:0000313" key="1">
    <source>
        <dbReference type="EMBL" id="NUI83226.1"/>
    </source>
</evidence>
<dbReference type="EMBL" id="JABVEG010000008">
    <property type="protein sequence ID" value="NUI83226.1"/>
    <property type="molecule type" value="Genomic_DNA"/>
</dbReference>
<proteinExistence type="predicted"/>
<dbReference type="Proteomes" id="UP000610527">
    <property type="component" value="Unassembled WGS sequence"/>
</dbReference>
<evidence type="ECO:0000313" key="2">
    <source>
        <dbReference type="Proteomes" id="UP000610527"/>
    </source>
</evidence>
<sequence length="221" mass="25539">MTITKESNQAIADAWSVLFEDNKYQALINELEAFLNQTRDMVKQGHSVDEIDNKQLPKIEQLENGFKAFAVCKLQSINNQLCTMQSEALENDIDNPHAEIIKRQDLQARLSLITNNEAITLIKQLEPTNTKIYEIYLYQNLIDNRFTELEKQHISKDFEKLKREVLYPYSDEVGYKRLISERNTLNTLKMSCLGVPATKDEAGYIGVRSIEKRYNDVLSNS</sequence>
<dbReference type="GeneID" id="74187178"/>